<reference evidence="1" key="1">
    <citation type="submission" date="2013-08" db="EMBL/GenBank/DDBJ databases">
        <authorList>
            <person name="Mendez C."/>
            <person name="Richter M."/>
            <person name="Ferrer M."/>
            <person name="Sanchez J."/>
        </authorList>
    </citation>
    <scope>NUCLEOTIDE SEQUENCE</scope>
</reference>
<protein>
    <submittedName>
        <fullName evidence="1">Transposase, Rhodopirellula-type</fullName>
    </submittedName>
</protein>
<sequence length="70" mass="8459">MDLQKFADESHLDITVCHFPPGMSKWNKIEHRMFSYITMNWRGKPLRSYKTIIELIGNTRKKWVEDIRGY</sequence>
<reference evidence="1" key="2">
    <citation type="journal article" date="2014" name="ISME J.">
        <title>Microbial stratification in low pH oxic and suboxic macroscopic growths along an acid mine drainage.</title>
        <authorList>
            <person name="Mendez-Garcia C."/>
            <person name="Mesa V."/>
            <person name="Sprenger R.R."/>
            <person name="Richter M."/>
            <person name="Diez M.S."/>
            <person name="Solano J."/>
            <person name="Bargiela R."/>
            <person name="Golyshina O.V."/>
            <person name="Manteca A."/>
            <person name="Ramos J.L."/>
            <person name="Gallego J.R."/>
            <person name="Llorente I."/>
            <person name="Martins Dos Santos V.A."/>
            <person name="Jensen O.N."/>
            <person name="Pelaez A.I."/>
            <person name="Sanchez J."/>
            <person name="Ferrer M."/>
        </authorList>
    </citation>
    <scope>NUCLEOTIDE SEQUENCE</scope>
</reference>
<dbReference type="EMBL" id="AUZX01009395">
    <property type="protein sequence ID" value="EQD52008.1"/>
    <property type="molecule type" value="Genomic_DNA"/>
</dbReference>
<accession>T1A509</accession>
<evidence type="ECO:0000313" key="1">
    <source>
        <dbReference type="EMBL" id="EQD52008.1"/>
    </source>
</evidence>
<dbReference type="AlphaFoldDB" id="T1A509"/>
<organism evidence="1">
    <name type="scientific">mine drainage metagenome</name>
    <dbReference type="NCBI Taxonomy" id="410659"/>
    <lineage>
        <taxon>unclassified sequences</taxon>
        <taxon>metagenomes</taxon>
        <taxon>ecological metagenomes</taxon>
    </lineage>
</organism>
<name>T1A509_9ZZZZ</name>
<dbReference type="Pfam" id="PF07592">
    <property type="entry name" value="DDE_Tnp_ISAZ013"/>
    <property type="match status" value="1"/>
</dbReference>
<comment type="caution">
    <text evidence="1">The sequence shown here is derived from an EMBL/GenBank/DDBJ whole genome shotgun (WGS) entry which is preliminary data.</text>
</comment>
<dbReference type="InterPro" id="IPR011518">
    <property type="entry name" value="Transposase_36"/>
</dbReference>
<gene>
    <name evidence="1" type="ORF">B1A_12879</name>
</gene>
<proteinExistence type="predicted"/>